<sequence>MARPFRRYSAGARWYDVLSGERWVYRAGRVAGIGLMGLQAGDVVLDLGCGTGLNFPLLRAAVGDSGRIVGVDRSADMLAVARERVAREGWTNVTLIEADASELDVEAVRERIGVEAGSGGLDPRRVDGAGDDGTSVDALLATYALSVMRGGATEAWRRAVALVRPGGVLAVVDMQPPTGRWRVFSPLARLACALGGADIHARPWRLVARDAAPGSVSETAVRGGHIVAAVGRLRPSASL</sequence>
<keyword evidence="2" id="KW-0808">Transferase</keyword>
<dbReference type="GO" id="GO:0008168">
    <property type="term" value="F:methyltransferase activity"/>
    <property type="evidence" value="ECO:0007669"/>
    <property type="project" value="UniProtKB-KW"/>
</dbReference>
<keyword evidence="2" id="KW-0489">Methyltransferase</keyword>
<dbReference type="EMBL" id="CP139779">
    <property type="protein sequence ID" value="WQB70949.1"/>
    <property type="molecule type" value="Genomic_DNA"/>
</dbReference>
<dbReference type="CDD" id="cd02440">
    <property type="entry name" value="AdoMet_MTases"/>
    <property type="match status" value="1"/>
</dbReference>
<gene>
    <name evidence="2" type="ORF">T9R20_03015</name>
</gene>
<dbReference type="InterPro" id="IPR029063">
    <property type="entry name" value="SAM-dependent_MTases_sf"/>
</dbReference>
<evidence type="ECO:0000313" key="3">
    <source>
        <dbReference type="Proteomes" id="UP001324533"/>
    </source>
</evidence>
<dbReference type="PANTHER" id="PTHR42912">
    <property type="entry name" value="METHYLTRANSFERASE"/>
    <property type="match status" value="1"/>
</dbReference>
<proteinExistence type="predicted"/>
<evidence type="ECO:0000259" key="1">
    <source>
        <dbReference type="Pfam" id="PF13649"/>
    </source>
</evidence>
<dbReference type="InterPro" id="IPR041698">
    <property type="entry name" value="Methyltransf_25"/>
</dbReference>
<protein>
    <submittedName>
        <fullName evidence="2">Methyltransferase domain-containing protein</fullName>
    </submittedName>
</protein>
<dbReference type="Gene3D" id="3.40.50.150">
    <property type="entry name" value="Vaccinia Virus protein VP39"/>
    <property type="match status" value="1"/>
</dbReference>
<evidence type="ECO:0000313" key="2">
    <source>
        <dbReference type="EMBL" id="WQB70949.1"/>
    </source>
</evidence>
<dbReference type="Proteomes" id="UP001324533">
    <property type="component" value="Chromosome"/>
</dbReference>
<keyword evidence="3" id="KW-1185">Reference proteome</keyword>
<reference evidence="2 3" key="1">
    <citation type="submission" date="2023-06" db="EMBL/GenBank/DDBJ databases">
        <title>Rock-solubilizing bacteria, Microbacterium invictum, promotes re-establishment of vegetation in rocky wasteland by accelerating rock bio-weathering and reshaping soil bacterial community.</title>
        <authorList>
            <person name="Liu C."/>
        </authorList>
    </citation>
    <scope>NUCLEOTIDE SEQUENCE [LARGE SCALE GENOMIC DNA]</scope>
    <source>
        <strain evidence="2 3">X-18</strain>
    </source>
</reference>
<accession>A0ABZ0VBU4</accession>
<dbReference type="GO" id="GO:0032259">
    <property type="term" value="P:methylation"/>
    <property type="evidence" value="ECO:0007669"/>
    <property type="project" value="UniProtKB-KW"/>
</dbReference>
<dbReference type="SUPFAM" id="SSF53335">
    <property type="entry name" value="S-adenosyl-L-methionine-dependent methyltransferases"/>
    <property type="match status" value="1"/>
</dbReference>
<dbReference type="InterPro" id="IPR050508">
    <property type="entry name" value="Methyltransf_Superfamily"/>
</dbReference>
<name>A0ABZ0VBU4_9MICO</name>
<dbReference type="Pfam" id="PF13649">
    <property type="entry name" value="Methyltransf_25"/>
    <property type="match status" value="1"/>
</dbReference>
<organism evidence="2 3">
    <name type="scientific">Microbacterium invictum</name>
    <dbReference type="NCBI Taxonomy" id="515415"/>
    <lineage>
        <taxon>Bacteria</taxon>
        <taxon>Bacillati</taxon>
        <taxon>Actinomycetota</taxon>
        <taxon>Actinomycetes</taxon>
        <taxon>Micrococcales</taxon>
        <taxon>Microbacteriaceae</taxon>
        <taxon>Microbacterium</taxon>
    </lineage>
</organism>
<dbReference type="RefSeq" id="WP_322411085.1">
    <property type="nucleotide sequence ID" value="NZ_CP139779.1"/>
</dbReference>
<feature type="domain" description="Methyltransferase" evidence="1">
    <location>
        <begin position="44"/>
        <end position="106"/>
    </location>
</feature>